<dbReference type="PROSITE" id="PS01009">
    <property type="entry name" value="CRISP_1"/>
    <property type="match status" value="1"/>
</dbReference>
<evidence type="ECO:0000313" key="5">
    <source>
        <dbReference type="Proteomes" id="UP001152646"/>
    </source>
</evidence>
<evidence type="ECO:0000259" key="3">
    <source>
        <dbReference type="SMART" id="SM00198"/>
    </source>
</evidence>
<dbReference type="SMART" id="SM00198">
    <property type="entry name" value="SCP"/>
    <property type="match status" value="1"/>
</dbReference>
<dbReference type="InterPro" id="IPR018244">
    <property type="entry name" value="Allrgn_V5/Tpx1_CS"/>
</dbReference>
<proteinExistence type="predicted"/>
<dbReference type="OrthoDB" id="337038at2759"/>
<dbReference type="EMBL" id="CAJVPA010000195">
    <property type="protein sequence ID" value="CAG8390737.1"/>
    <property type="molecule type" value="Genomic_DNA"/>
</dbReference>
<evidence type="ECO:0000313" key="4">
    <source>
        <dbReference type="EMBL" id="CAG8390737.1"/>
    </source>
</evidence>
<dbReference type="PROSITE" id="PS51257">
    <property type="entry name" value="PROKAR_LIPOPROTEIN"/>
    <property type="match status" value="1"/>
</dbReference>
<dbReference type="Pfam" id="PF00188">
    <property type="entry name" value="CAP"/>
    <property type="match status" value="1"/>
</dbReference>
<sequence>MRSTLLFAALAVGSCAKVIEKEVYVTDWTTETVTTTVTSWPTTTPNTANNVKQDTAVAVAETAPAPVESSSSSSSSTSTTTSALPTVDLTKKTTAEPAAPTDAEVNLAGATTWFSTTYWSIPAEPATTETPTSLSTSTSAAAAATPTNAYQETILYNHNVHRSNHSASSVTWSGSLESSARTLAERCVYQHDTSIAGGGYGQNIGYGVGESSIGEMITNLMYNDEMMFFAELYGQASPDMANFDAWGHFSQIVWKGTEEVGCATVVCPSLGNAGGSNVPFTVCNYSPAGNYDGEYADNVLKPQGATPYTA</sequence>
<dbReference type="CDD" id="cd05380">
    <property type="entry name" value="CAP_euk"/>
    <property type="match status" value="1"/>
</dbReference>
<organism evidence="4 5">
    <name type="scientific">Penicillium salamii</name>
    <dbReference type="NCBI Taxonomy" id="1612424"/>
    <lineage>
        <taxon>Eukaryota</taxon>
        <taxon>Fungi</taxon>
        <taxon>Dikarya</taxon>
        <taxon>Ascomycota</taxon>
        <taxon>Pezizomycotina</taxon>
        <taxon>Eurotiomycetes</taxon>
        <taxon>Eurotiomycetidae</taxon>
        <taxon>Eurotiales</taxon>
        <taxon>Aspergillaceae</taxon>
        <taxon>Penicillium</taxon>
    </lineage>
</organism>
<dbReference type="InterPro" id="IPR035940">
    <property type="entry name" value="CAP_sf"/>
</dbReference>
<dbReference type="PANTHER" id="PTHR10334">
    <property type="entry name" value="CYSTEINE-RICH SECRETORY PROTEIN-RELATED"/>
    <property type="match status" value="1"/>
</dbReference>
<evidence type="ECO:0000256" key="2">
    <source>
        <dbReference type="SAM" id="SignalP"/>
    </source>
</evidence>
<dbReference type="FunFam" id="3.40.33.10:FF:000018">
    <property type="entry name" value="SCP-like extracellular protein, putative"/>
    <property type="match status" value="1"/>
</dbReference>
<name>A0A9W4JGY1_9EURO</name>
<dbReference type="SUPFAM" id="SSF55797">
    <property type="entry name" value="PR-1-like"/>
    <property type="match status" value="1"/>
</dbReference>
<feature type="compositionally biased region" description="Low complexity" evidence="1">
    <location>
        <begin position="61"/>
        <end position="82"/>
    </location>
</feature>
<gene>
    <name evidence="4" type="ORF">PSALAMII_LOCUS7021</name>
</gene>
<dbReference type="Proteomes" id="UP001152646">
    <property type="component" value="Unassembled WGS sequence"/>
</dbReference>
<comment type="caution">
    <text evidence="4">The sequence shown here is derived from an EMBL/GenBank/DDBJ whole genome shotgun (WGS) entry which is preliminary data.</text>
</comment>
<dbReference type="Gene3D" id="3.40.33.10">
    <property type="entry name" value="CAP"/>
    <property type="match status" value="1"/>
</dbReference>
<dbReference type="PRINTS" id="PR00837">
    <property type="entry name" value="V5TPXLIKE"/>
</dbReference>
<dbReference type="GO" id="GO:0005576">
    <property type="term" value="C:extracellular region"/>
    <property type="evidence" value="ECO:0007669"/>
    <property type="project" value="InterPro"/>
</dbReference>
<feature type="chain" id="PRO_5040960407" description="SCP domain-containing protein" evidence="2">
    <location>
        <begin position="17"/>
        <end position="310"/>
    </location>
</feature>
<feature type="domain" description="SCP" evidence="3">
    <location>
        <begin position="149"/>
        <end position="293"/>
    </location>
</feature>
<protein>
    <recommendedName>
        <fullName evidence="3">SCP domain-containing protein</fullName>
    </recommendedName>
</protein>
<evidence type="ECO:0000256" key="1">
    <source>
        <dbReference type="SAM" id="MobiDB-lite"/>
    </source>
</evidence>
<accession>A0A9W4JGY1</accession>
<feature type="signal peptide" evidence="2">
    <location>
        <begin position="1"/>
        <end position="16"/>
    </location>
</feature>
<keyword evidence="2" id="KW-0732">Signal</keyword>
<dbReference type="InterPro" id="IPR014044">
    <property type="entry name" value="CAP_dom"/>
</dbReference>
<dbReference type="InterPro" id="IPR001283">
    <property type="entry name" value="CRISP-related"/>
</dbReference>
<dbReference type="AlphaFoldDB" id="A0A9W4JGY1"/>
<reference evidence="4" key="1">
    <citation type="submission" date="2021-07" db="EMBL/GenBank/DDBJ databases">
        <authorList>
            <person name="Branca A.L. A."/>
        </authorList>
    </citation>
    <scope>NUCLEOTIDE SEQUENCE</scope>
</reference>
<feature type="region of interest" description="Disordered" evidence="1">
    <location>
        <begin position="61"/>
        <end position="103"/>
    </location>
</feature>